<dbReference type="InterPro" id="IPR050529">
    <property type="entry name" value="CYP450_sterol_14alpha_dmase"/>
</dbReference>
<dbReference type="GO" id="GO:0016705">
    <property type="term" value="F:oxidoreductase activity, acting on paired donors, with incorporation or reduction of molecular oxygen"/>
    <property type="evidence" value="ECO:0007669"/>
    <property type="project" value="InterPro"/>
</dbReference>
<keyword evidence="10" id="KW-0443">Lipid metabolism</keyword>
<keyword evidence="8" id="KW-0560">Oxidoreductase</keyword>
<dbReference type="PANTHER" id="PTHR24304">
    <property type="entry name" value="CYTOCHROME P450 FAMILY 7"/>
    <property type="match status" value="1"/>
</dbReference>
<evidence type="ECO:0000256" key="10">
    <source>
        <dbReference type="ARBA" id="ARBA00023098"/>
    </source>
</evidence>
<evidence type="ECO:0000256" key="13">
    <source>
        <dbReference type="PIRNR" id="PIRNR000047"/>
    </source>
</evidence>
<dbReference type="PANTHER" id="PTHR24304:SF4">
    <property type="entry name" value="CYTOCHROME P450"/>
    <property type="match status" value="1"/>
</dbReference>
<dbReference type="InterPro" id="IPR036396">
    <property type="entry name" value="Cyt_P450_sf"/>
</dbReference>
<keyword evidence="7 13" id="KW-0256">Endoplasmic reticulum</keyword>
<comment type="subcellular location">
    <subcellularLocation>
        <location evidence="2 13">Endoplasmic reticulum membrane</location>
    </subcellularLocation>
</comment>
<evidence type="ECO:0000256" key="4">
    <source>
        <dbReference type="ARBA" id="ARBA00010617"/>
    </source>
</evidence>
<dbReference type="GO" id="GO:0020037">
    <property type="term" value="F:heme binding"/>
    <property type="evidence" value="ECO:0007669"/>
    <property type="project" value="InterPro"/>
</dbReference>
<dbReference type="GO" id="GO:0008395">
    <property type="term" value="F:steroid hydroxylase activity"/>
    <property type="evidence" value="ECO:0007669"/>
    <property type="project" value="TreeGrafter"/>
</dbReference>
<evidence type="ECO:0000256" key="3">
    <source>
        <dbReference type="ARBA" id="ARBA00004860"/>
    </source>
</evidence>
<evidence type="ECO:0000256" key="11">
    <source>
        <dbReference type="ARBA" id="ARBA00023136"/>
    </source>
</evidence>
<proteinExistence type="inferred from homology"/>
<dbReference type="InterPro" id="IPR001128">
    <property type="entry name" value="Cyt_P450"/>
</dbReference>
<dbReference type="GO" id="GO:0005789">
    <property type="term" value="C:endoplasmic reticulum membrane"/>
    <property type="evidence" value="ECO:0007669"/>
    <property type="project" value="UniProtKB-SubCell"/>
</dbReference>
<feature type="binding site" evidence="15">
    <location>
        <position position="299"/>
    </location>
    <ligand>
        <name>substrate</name>
    </ligand>
</feature>
<dbReference type="Proteomes" id="UP000095280">
    <property type="component" value="Unplaced"/>
</dbReference>
<name>A0A1I8ITJ4_9PLAT</name>
<comment type="similarity">
    <text evidence="4 13">Belongs to the cytochrome P450 family.</text>
</comment>
<evidence type="ECO:0000256" key="1">
    <source>
        <dbReference type="ARBA" id="ARBA00001971"/>
    </source>
</evidence>
<dbReference type="SUPFAM" id="SSF48264">
    <property type="entry name" value="Cytochrome P450"/>
    <property type="match status" value="1"/>
</dbReference>
<dbReference type="Gene3D" id="1.10.630.10">
    <property type="entry name" value="Cytochrome P450"/>
    <property type="match status" value="1"/>
</dbReference>
<evidence type="ECO:0000256" key="12">
    <source>
        <dbReference type="ARBA" id="ARBA00023221"/>
    </source>
</evidence>
<comment type="pathway">
    <text evidence="3">Lipid metabolism; bile acid biosynthesis.</text>
</comment>
<organism evidence="16 17">
    <name type="scientific">Macrostomum lignano</name>
    <dbReference type="NCBI Taxonomy" id="282301"/>
    <lineage>
        <taxon>Eukaryota</taxon>
        <taxon>Metazoa</taxon>
        <taxon>Spiralia</taxon>
        <taxon>Lophotrochozoa</taxon>
        <taxon>Platyhelminthes</taxon>
        <taxon>Rhabditophora</taxon>
        <taxon>Macrostomorpha</taxon>
        <taxon>Macrostomida</taxon>
        <taxon>Macrostomidae</taxon>
        <taxon>Macrostomum</taxon>
    </lineage>
</organism>
<keyword evidence="12" id="KW-0753">Steroid metabolism</keyword>
<dbReference type="GO" id="GO:0042632">
    <property type="term" value="P:cholesterol homeostasis"/>
    <property type="evidence" value="ECO:0007669"/>
    <property type="project" value="TreeGrafter"/>
</dbReference>
<evidence type="ECO:0000256" key="2">
    <source>
        <dbReference type="ARBA" id="ARBA00004586"/>
    </source>
</evidence>
<feature type="binding site" evidence="15">
    <location>
        <position position="393"/>
    </location>
    <ligand>
        <name>substrate</name>
    </ligand>
</feature>
<dbReference type="InterPro" id="IPR024204">
    <property type="entry name" value="Cyt_P450_CYP7A1-type"/>
</dbReference>
<reference evidence="17" key="1">
    <citation type="submission" date="2016-11" db="UniProtKB">
        <authorList>
            <consortium name="WormBaseParasite"/>
        </authorList>
    </citation>
    <scope>IDENTIFICATION</scope>
</reference>
<dbReference type="GO" id="GO:0005506">
    <property type="term" value="F:iron ion binding"/>
    <property type="evidence" value="ECO:0007669"/>
    <property type="project" value="InterPro"/>
</dbReference>
<dbReference type="Pfam" id="PF00067">
    <property type="entry name" value="p450"/>
    <property type="match status" value="1"/>
</dbReference>
<keyword evidence="5 13" id="KW-0349">Heme</keyword>
<feature type="binding site" description="axial binding residue" evidence="14">
    <location>
        <position position="442"/>
    </location>
    <ligand>
        <name>heme</name>
        <dbReference type="ChEBI" id="CHEBI:30413"/>
    </ligand>
    <ligandPart>
        <name>Fe</name>
        <dbReference type="ChEBI" id="CHEBI:18248"/>
    </ligandPart>
</feature>
<dbReference type="InterPro" id="IPR002403">
    <property type="entry name" value="Cyt_P450_E_grp-IV"/>
</dbReference>
<dbReference type="GO" id="GO:0006699">
    <property type="term" value="P:bile acid biosynthetic process"/>
    <property type="evidence" value="ECO:0007669"/>
    <property type="project" value="TreeGrafter"/>
</dbReference>
<accession>A0A1I8ITJ4</accession>
<dbReference type="AlphaFoldDB" id="A0A1I8ITJ4"/>
<evidence type="ECO:0000256" key="14">
    <source>
        <dbReference type="PIRSR" id="PIRSR000047-1"/>
    </source>
</evidence>
<dbReference type="PRINTS" id="PR00465">
    <property type="entry name" value="EP450IV"/>
</dbReference>
<keyword evidence="16" id="KW-1185">Reference proteome</keyword>
<keyword evidence="6 13" id="KW-0479">Metal-binding</keyword>
<evidence type="ECO:0000256" key="8">
    <source>
        <dbReference type="ARBA" id="ARBA00023002"/>
    </source>
</evidence>
<evidence type="ECO:0000256" key="5">
    <source>
        <dbReference type="ARBA" id="ARBA00022617"/>
    </source>
</evidence>
<dbReference type="WBParaSite" id="maker-uti_cns_0016879-snap-gene-0.2-mRNA-1">
    <property type="protein sequence ID" value="maker-uti_cns_0016879-snap-gene-0.2-mRNA-1"/>
    <property type="gene ID" value="maker-uti_cns_0016879-snap-gene-0.2"/>
</dbReference>
<evidence type="ECO:0000313" key="16">
    <source>
        <dbReference type="Proteomes" id="UP000095280"/>
    </source>
</evidence>
<evidence type="ECO:0000256" key="15">
    <source>
        <dbReference type="PIRSR" id="PIRSR000047-2"/>
    </source>
</evidence>
<keyword evidence="11 13" id="KW-0472">Membrane</keyword>
<keyword evidence="9 13" id="KW-0408">Iron</keyword>
<dbReference type="PIRSF" id="PIRSF000047">
    <property type="entry name" value="Cytochrome_CYPVIIA1"/>
    <property type="match status" value="1"/>
</dbReference>
<evidence type="ECO:0000256" key="7">
    <source>
        <dbReference type="ARBA" id="ARBA00022824"/>
    </source>
</evidence>
<evidence type="ECO:0000256" key="9">
    <source>
        <dbReference type="ARBA" id="ARBA00023004"/>
    </source>
</evidence>
<protein>
    <submittedName>
        <fullName evidence="17">Cytochrome P450</fullName>
    </submittedName>
</protein>
<evidence type="ECO:0000313" key="17">
    <source>
        <dbReference type="WBParaSite" id="maker-uti_cns_0016879-snap-gene-0.2-mRNA-1"/>
    </source>
</evidence>
<comment type="cofactor">
    <cofactor evidence="1 13 14">
        <name>heme</name>
        <dbReference type="ChEBI" id="CHEBI:30413"/>
    </cofactor>
</comment>
<sequence length="499" mass="56590">MINLIDLLETQQLPAESVTPAAYRVLGGPLASVLACAAGTLLICYLFGERQRSDSEPPLVPGSRLFGNGPQFQANAVQFLLDARRKFGSLFTIRFPGHHIHMLMNPHSIGEFSRARSLDFAPIHKQVTTNVFSFEMPDSHRMLRDASKAARAALKDDVFRYQAFVDEGFDSKLAGLAEGQWRTEMLDDFLADTQFRAIFNSIFGRSDEHQFNHRSARGLFADIHASFNYVWLGFPVWMFPKTKKAWQTVHSAHPAPQELLDRDDCSVYIKSVMSTMMEKEQPVASMVGHNMVYLHVNYNTKKATYWAINNLLKDRQAYAALQSEIDDAINAKVGDSSEVAEFSSDEIDRLPLLDSFIKETFRLSSGVFMIRAVTEDTVLEVDGRSYLLRKGDKAAVYPPALHRDPEMYDSPNDFRHDRFIDNEVTYEGKRVSKPILPYGVLCPAAVLIQFKWFMFAMLARFQFRADEGGQTAEYDFNSYGHEILPPVSDIPFNYAARDL</sequence>
<evidence type="ECO:0000256" key="6">
    <source>
        <dbReference type="ARBA" id="ARBA00022723"/>
    </source>
</evidence>